<dbReference type="Gene3D" id="3.40.960.10">
    <property type="entry name" value="VSR Endonuclease"/>
    <property type="match status" value="1"/>
</dbReference>
<organism evidence="2 3">
    <name type="scientific">Trujillonella endophytica</name>
    <dbReference type="NCBI Taxonomy" id="673521"/>
    <lineage>
        <taxon>Bacteria</taxon>
        <taxon>Bacillati</taxon>
        <taxon>Actinomycetota</taxon>
        <taxon>Actinomycetes</taxon>
        <taxon>Geodermatophilales</taxon>
        <taxon>Geodermatophilaceae</taxon>
        <taxon>Trujillonella</taxon>
    </lineage>
</organism>
<dbReference type="STRING" id="673521.SAMN05660991_02750"/>
<evidence type="ECO:0000259" key="1">
    <source>
        <dbReference type="Pfam" id="PF18741"/>
    </source>
</evidence>
<evidence type="ECO:0000313" key="3">
    <source>
        <dbReference type="Proteomes" id="UP000198960"/>
    </source>
</evidence>
<dbReference type="OrthoDB" id="5243722at2"/>
<dbReference type="Proteomes" id="UP000198960">
    <property type="component" value="Unassembled WGS sequence"/>
</dbReference>
<dbReference type="InterPro" id="IPR011335">
    <property type="entry name" value="Restrct_endonuc-II-like"/>
</dbReference>
<sequence length="309" mass="33631">MVVDLRSIVGADGAMRISDVAARTGSTSVSRWVREGRLLKLLPHVVVLPEDAGRWRTRAVAAALSTRGVLSHASALALWDLAEPDGRVHVAIDARRRAPEPVDWLDVHRVTGLSPRTRRGLPVTAPARSVVDAWGAAHQDGGSAAAVREVRAAAISAVRTGRSDVPELRRELTRRPQLPGRGLLFELVSLVAAGAQSELEIWGVLHVLDVPGLPPYRQQHRVQLPGTHADLDVAWPEVRLAVELDGAAFHGSAEQRERDLRRDAALAALGWLVLRFSYRRLTREPAACRAEIAAVYRTRLALAATHGVR</sequence>
<proteinExistence type="predicted"/>
<accession>A0A1H8UBQ9</accession>
<dbReference type="AlphaFoldDB" id="A0A1H8UBQ9"/>
<keyword evidence="3" id="KW-1185">Reference proteome</keyword>
<dbReference type="EMBL" id="FOEE01000008">
    <property type="protein sequence ID" value="SEP00467.1"/>
    <property type="molecule type" value="Genomic_DNA"/>
</dbReference>
<dbReference type="InterPro" id="IPR049468">
    <property type="entry name" value="Restrct_endonuc-II-like_dom"/>
</dbReference>
<feature type="domain" description="Restriction endonuclease type II-like" evidence="1">
    <location>
        <begin position="216"/>
        <end position="293"/>
    </location>
</feature>
<gene>
    <name evidence="2" type="ORF">SAMN05660991_02750</name>
</gene>
<protein>
    <recommendedName>
        <fullName evidence="1">Restriction endonuclease type II-like domain-containing protein</fullName>
    </recommendedName>
</protein>
<reference evidence="3" key="1">
    <citation type="submission" date="2016-10" db="EMBL/GenBank/DDBJ databases">
        <authorList>
            <person name="Varghese N."/>
            <person name="Submissions S."/>
        </authorList>
    </citation>
    <scope>NUCLEOTIDE SEQUENCE [LARGE SCALE GENOMIC DNA]</scope>
    <source>
        <strain evidence="3">DSM 45413</strain>
    </source>
</reference>
<dbReference type="Pfam" id="PF18741">
    <property type="entry name" value="MTES_1575"/>
    <property type="match status" value="1"/>
</dbReference>
<dbReference type="SUPFAM" id="SSF52980">
    <property type="entry name" value="Restriction endonuclease-like"/>
    <property type="match status" value="1"/>
</dbReference>
<dbReference type="RefSeq" id="WP_091944187.1">
    <property type="nucleotide sequence ID" value="NZ_FOEE01000008.1"/>
</dbReference>
<name>A0A1H8UBQ9_9ACTN</name>
<evidence type="ECO:0000313" key="2">
    <source>
        <dbReference type="EMBL" id="SEP00467.1"/>
    </source>
</evidence>